<dbReference type="GO" id="GO:0031460">
    <property type="term" value="P:glycine betaine transport"/>
    <property type="evidence" value="ECO:0007669"/>
    <property type="project" value="TreeGrafter"/>
</dbReference>
<keyword evidence="3" id="KW-1003">Cell membrane</keyword>
<evidence type="ECO:0000256" key="7">
    <source>
        <dbReference type="RuleBase" id="RU363032"/>
    </source>
</evidence>
<comment type="similarity">
    <text evidence="7">Belongs to the binding-protein-dependent transport system permease family.</text>
</comment>
<feature type="transmembrane region" description="Helical" evidence="7">
    <location>
        <begin position="104"/>
        <end position="127"/>
    </location>
</feature>
<dbReference type="Gene3D" id="1.10.3720.10">
    <property type="entry name" value="MetI-like"/>
    <property type="match status" value="1"/>
</dbReference>
<comment type="caution">
    <text evidence="9">The sequence shown here is derived from an EMBL/GenBank/DDBJ whole genome shotgun (WGS) entry which is preliminary data.</text>
</comment>
<evidence type="ECO:0000313" key="9">
    <source>
        <dbReference type="EMBL" id="TET30940.1"/>
    </source>
</evidence>
<organism evidence="9 10">
    <name type="scientific">Aerophobetes bacterium</name>
    <dbReference type="NCBI Taxonomy" id="2030807"/>
    <lineage>
        <taxon>Bacteria</taxon>
        <taxon>Candidatus Aerophobota</taxon>
    </lineage>
</organism>
<evidence type="ECO:0000256" key="1">
    <source>
        <dbReference type="ARBA" id="ARBA00004141"/>
    </source>
</evidence>
<evidence type="ECO:0000256" key="2">
    <source>
        <dbReference type="ARBA" id="ARBA00022448"/>
    </source>
</evidence>
<dbReference type="GO" id="GO:0043190">
    <property type="term" value="C:ATP-binding cassette (ABC) transporter complex"/>
    <property type="evidence" value="ECO:0007669"/>
    <property type="project" value="TreeGrafter"/>
</dbReference>
<feature type="domain" description="ABC transmembrane type-1" evidence="8">
    <location>
        <begin position="100"/>
        <end position="279"/>
    </location>
</feature>
<dbReference type="AlphaFoldDB" id="A0A523TKW2"/>
<dbReference type="Pfam" id="PF00528">
    <property type="entry name" value="BPD_transp_1"/>
    <property type="match status" value="1"/>
</dbReference>
<keyword evidence="5 7" id="KW-1133">Transmembrane helix</keyword>
<accession>A0A523TKW2</accession>
<gene>
    <name evidence="9" type="ORF">E3J68_00145</name>
</gene>
<evidence type="ECO:0000256" key="4">
    <source>
        <dbReference type="ARBA" id="ARBA00022692"/>
    </source>
</evidence>
<feature type="transmembrane region" description="Helical" evidence="7">
    <location>
        <begin position="147"/>
        <end position="174"/>
    </location>
</feature>
<protein>
    <submittedName>
        <fullName evidence="9">ABC transporter permease subunit</fullName>
    </submittedName>
</protein>
<feature type="transmembrane region" description="Helical" evidence="7">
    <location>
        <begin position="71"/>
        <end position="92"/>
    </location>
</feature>
<dbReference type="InterPro" id="IPR035906">
    <property type="entry name" value="MetI-like_sf"/>
</dbReference>
<evidence type="ECO:0000256" key="3">
    <source>
        <dbReference type="ARBA" id="ARBA00022475"/>
    </source>
</evidence>
<feature type="transmembrane region" description="Helical" evidence="7">
    <location>
        <begin position="43"/>
        <end position="65"/>
    </location>
</feature>
<name>A0A523TKW2_UNCAE</name>
<dbReference type="PANTHER" id="PTHR47737:SF1">
    <property type="entry name" value="GLYCINE BETAINE_PROLINE BETAINE TRANSPORT SYSTEM PERMEASE PROTEIN PROW"/>
    <property type="match status" value="1"/>
</dbReference>
<dbReference type="PROSITE" id="PS50928">
    <property type="entry name" value="ABC_TM1"/>
    <property type="match status" value="1"/>
</dbReference>
<dbReference type="InterPro" id="IPR000515">
    <property type="entry name" value="MetI-like"/>
</dbReference>
<reference evidence="9 10" key="1">
    <citation type="submission" date="2019-03" db="EMBL/GenBank/DDBJ databases">
        <title>Metabolic potential of uncultured bacteria and archaea associated with petroleum seepage in deep-sea sediments.</title>
        <authorList>
            <person name="Dong X."/>
            <person name="Hubert C."/>
        </authorList>
    </citation>
    <scope>NUCLEOTIDE SEQUENCE [LARGE SCALE GENOMIC DNA]</scope>
    <source>
        <strain evidence="9">E44_bin3</strain>
    </source>
</reference>
<evidence type="ECO:0000259" key="8">
    <source>
        <dbReference type="PROSITE" id="PS50928"/>
    </source>
</evidence>
<dbReference type="FunFam" id="1.10.3720.10:FF:000001">
    <property type="entry name" value="Glycine betaine ABC transporter, permease"/>
    <property type="match status" value="1"/>
</dbReference>
<dbReference type="Proteomes" id="UP000316517">
    <property type="component" value="Unassembled WGS sequence"/>
</dbReference>
<evidence type="ECO:0000256" key="6">
    <source>
        <dbReference type="ARBA" id="ARBA00023136"/>
    </source>
</evidence>
<dbReference type="GO" id="GO:0015226">
    <property type="term" value="F:carnitine transmembrane transporter activity"/>
    <property type="evidence" value="ECO:0007669"/>
    <property type="project" value="TreeGrafter"/>
</dbReference>
<dbReference type="CDD" id="cd06261">
    <property type="entry name" value="TM_PBP2"/>
    <property type="match status" value="1"/>
</dbReference>
<feature type="transmembrane region" description="Helical" evidence="7">
    <location>
        <begin position="257"/>
        <end position="279"/>
    </location>
</feature>
<dbReference type="SUPFAM" id="SSF161098">
    <property type="entry name" value="MetI-like"/>
    <property type="match status" value="1"/>
</dbReference>
<dbReference type="EMBL" id="SOJT01000008">
    <property type="protein sequence ID" value="TET30940.1"/>
    <property type="molecule type" value="Genomic_DNA"/>
</dbReference>
<keyword evidence="4 7" id="KW-0812">Transmembrane</keyword>
<dbReference type="GO" id="GO:0005275">
    <property type="term" value="F:amine transmembrane transporter activity"/>
    <property type="evidence" value="ECO:0007669"/>
    <property type="project" value="TreeGrafter"/>
</dbReference>
<dbReference type="GO" id="GO:0015871">
    <property type="term" value="P:choline transport"/>
    <property type="evidence" value="ECO:0007669"/>
    <property type="project" value="TreeGrafter"/>
</dbReference>
<keyword evidence="6 7" id="KW-0472">Membrane</keyword>
<proteinExistence type="inferred from homology"/>
<keyword evidence="2 7" id="KW-0813">Transport</keyword>
<evidence type="ECO:0000313" key="10">
    <source>
        <dbReference type="Proteomes" id="UP000316517"/>
    </source>
</evidence>
<evidence type="ECO:0000256" key="5">
    <source>
        <dbReference type="ARBA" id="ARBA00022989"/>
    </source>
</evidence>
<feature type="transmembrane region" description="Helical" evidence="7">
    <location>
        <begin position="226"/>
        <end position="251"/>
    </location>
</feature>
<dbReference type="PANTHER" id="PTHR47737">
    <property type="entry name" value="GLYCINE BETAINE/PROLINE BETAINE TRANSPORT SYSTEM PERMEASE PROTEIN PROW"/>
    <property type="match status" value="1"/>
</dbReference>
<feature type="transmembrane region" description="Helical" evidence="7">
    <location>
        <begin position="12"/>
        <end position="31"/>
    </location>
</feature>
<comment type="subcellular location">
    <subcellularLocation>
        <location evidence="7">Cell membrane</location>
        <topology evidence="7">Multi-pass membrane protein</topology>
    </subcellularLocation>
    <subcellularLocation>
        <location evidence="1">Membrane</location>
        <topology evidence="1">Multi-pass membrane protein</topology>
    </subcellularLocation>
</comment>
<sequence length="293" mass="31794">MGIPPPTPLGELFAKLIYWLVVNASGFFDFISDTLDAMVSGIYDILIYPPAYVLIAIFAIVAWLLAGKKAAFFVAIGLLLCNFMGKWTIMGGWETLWPFAMKTLALVIVAVIVALVIAIPLGVLSGVNKRAWSIFRPLTDFMQTLPMWVYMIPAVMLFGLGFVPALVATLIFAIPPPLRLTNLGIRGVPKELVEVGQAFGATGRQTLIKIQLPSALPSIMVGINQCVMMALSMVVLAGLIGAGGLGGAIVWGMTRVYIDSAFEGGLAVVLIAIMLDRFFEGFMNRLKRRLRIK</sequence>